<dbReference type="GO" id="GO:0005179">
    <property type="term" value="F:hormone activity"/>
    <property type="evidence" value="ECO:0007669"/>
    <property type="project" value="InterPro"/>
</dbReference>
<evidence type="ECO:0000256" key="1">
    <source>
        <dbReference type="ARBA" id="ARBA00004613"/>
    </source>
</evidence>
<dbReference type="InterPro" id="IPR029034">
    <property type="entry name" value="Cystine-knot_cytokine"/>
</dbReference>
<keyword evidence="9" id="KW-1185">Reference proteome</keyword>
<comment type="subcellular location">
    <subcellularLocation>
        <location evidence="1">Secreted</location>
    </subcellularLocation>
</comment>
<dbReference type="Gene3D" id="2.10.90.10">
    <property type="entry name" value="Cystine-knot cytokines"/>
    <property type="match status" value="1"/>
</dbReference>
<comment type="similarity">
    <text evidence="2">Belongs to the glycoprotein hormones subunit beta family.</text>
</comment>
<evidence type="ECO:0000259" key="7">
    <source>
        <dbReference type="Pfam" id="PF00007"/>
    </source>
</evidence>
<dbReference type="GO" id="GO:0005737">
    <property type="term" value="C:cytoplasm"/>
    <property type="evidence" value="ECO:0007669"/>
    <property type="project" value="TreeGrafter"/>
</dbReference>
<dbReference type="AlphaFoldDB" id="A0AAD8DUA1"/>
<reference evidence="8" key="1">
    <citation type="submission" date="2023-03" db="EMBL/GenBank/DDBJ databases">
        <title>Chromosome-level genomes of two armyworms, Mythimna separata and Mythimna loreyi, provide insights into the biosynthesis and reception of sex pheromones.</title>
        <authorList>
            <person name="Zhao H."/>
        </authorList>
    </citation>
    <scope>NUCLEOTIDE SEQUENCE</scope>
    <source>
        <strain evidence="8">BeijingLab</strain>
        <tissue evidence="8">Pupa</tissue>
    </source>
</reference>
<organism evidence="8 9">
    <name type="scientific">Mythimna separata</name>
    <name type="common">Oriental armyworm</name>
    <name type="synonym">Pseudaletia separata</name>
    <dbReference type="NCBI Taxonomy" id="271217"/>
    <lineage>
        <taxon>Eukaryota</taxon>
        <taxon>Metazoa</taxon>
        <taxon>Ecdysozoa</taxon>
        <taxon>Arthropoda</taxon>
        <taxon>Hexapoda</taxon>
        <taxon>Insecta</taxon>
        <taxon>Pterygota</taxon>
        <taxon>Neoptera</taxon>
        <taxon>Endopterygota</taxon>
        <taxon>Lepidoptera</taxon>
        <taxon>Glossata</taxon>
        <taxon>Ditrysia</taxon>
        <taxon>Noctuoidea</taxon>
        <taxon>Noctuidae</taxon>
        <taxon>Noctuinae</taxon>
        <taxon>Hadenini</taxon>
        <taxon>Mythimna</taxon>
    </lineage>
</organism>
<evidence type="ECO:0000256" key="3">
    <source>
        <dbReference type="ARBA" id="ARBA00022525"/>
    </source>
</evidence>
<dbReference type="GO" id="GO:0005615">
    <property type="term" value="C:extracellular space"/>
    <property type="evidence" value="ECO:0007669"/>
    <property type="project" value="TreeGrafter"/>
</dbReference>
<comment type="caution">
    <text evidence="8">The sequence shown here is derived from an EMBL/GenBank/DDBJ whole genome shotgun (WGS) entry which is preliminary data.</text>
</comment>
<evidence type="ECO:0000256" key="2">
    <source>
        <dbReference type="ARBA" id="ARBA00006552"/>
    </source>
</evidence>
<evidence type="ECO:0000256" key="4">
    <source>
        <dbReference type="ARBA" id="ARBA00023157"/>
    </source>
</evidence>
<sequence>MTLLSLLPILLFYMVTPSHGILPCKLRVHLARAEQTDEFGRKCWDMVKVPSCGGRCDSSEIADWEFPFKKSHHPVCVFGGRRPLVVRLRHCDPGVSSGTDVFHYIAAEDCRCKSNTENASTRVHAEKHAPPRVGAGRDARYGTPNPAVPRVILNGRDVCTENGE</sequence>
<proteinExistence type="inferred from homology"/>
<dbReference type="GO" id="GO:0007186">
    <property type="term" value="P:G protein-coupled receptor signaling pathway"/>
    <property type="evidence" value="ECO:0007669"/>
    <property type="project" value="TreeGrafter"/>
</dbReference>
<dbReference type="Proteomes" id="UP001231518">
    <property type="component" value="Chromosome 12"/>
</dbReference>
<feature type="region of interest" description="Disordered" evidence="5">
    <location>
        <begin position="121"/>
        <end position="147"/>
    </location>
</feature>
<dbReference type="InterPro" id="IPR001545">
    <property type="entry name" value="Gonadotropin_bsu"/>
</dbReference>
<dbReference type="CDD" id="cd00069">
    <property type="entry name" value="GHB_like"/>
    <property type="match status" value="1"/>
</dbReference>
<accession>A0AAD8DUA1</accession>
<dbReference type="EMBL" id="JARGEI010000013">
    <property type="protein sequence ID" value="KAJ8721629.1"/>
    <property type="molecule type" value="Genomic_DNA"/>
</dbReference>
<keyword evidence="3" id="KW-0964">Secreted</keyword>
<dbReference type="PANTHER" id="PTHR11515">
    <property type="entry name" value="GLYCOPROTEIN HORMONE BETA CHAIN"/>
    <property type="match status" value="1"/>
</dbReference>
<protein>
    <recommendedName>
        <fullName evidence="7">Glycoprotein hormone subunit beta domain-containing protein</fullName>
    </recommendedName>
</protein>
<dbReference type="PANTHER" id="PTHR11515:SF13">
    <property type="entry name" value="GLYCOPROTEIN HORMONE BETA 5, ISOFORM A"/>
    <property type="match status" value="1"/>
</dbReference>
<keyword evidence="4" id="KW-1015">Disulfide bond</keyword>
<feature type="signal peptide" evidence="6">
    <location>
        <begin position="1"/>
        <end position="20"/>
    </location>
</feature>
<dbReference type="Pfam" id="PF00007">
    <property type="entry name" value="Cys_knot"/>
    <property type="match status" value="1"/>
</dbReference>
<feature type="chain" id="PRO_5042242486" description="Glycoprotein hormone subunit beta domain-containing protein" evidence="6">
    <location>
        <begin position="21"/>
        <end position="164"/>
    </location>
</feature>
<dbReference type="SUPFAM" id="SSF57501">
    <property type="entry name" value="Cystine-knot cytokines"/>
    <property type="match status" value="1"/>
</dbReference>
<dbReference type="InterPro" id="IPR006208">
    <property type="entry name" value="Glyco_hormone_CN"/>
</dbReference>
<feature type="domain" description="Glycoprotein hormone subunit beta" evidence="7">
    <location>
        <begin position="45"/>
        <end position="128"/>
    </location>
</feature>
<gene>
    <name evidence="8" type="ORF">PYW07_002404</name>
</gene>
<keyword evidence="6" id="KW-0732">Signal</keyword>
<evidence type="ECO:0000256" key="6">
    <source>
        <dbReference type="SAM" id="SignalP"/>
    </source>
</evidence>
<name>A0AAD8DUA1_MYTSE</name>
<evidence type="ECO:0000256" key="5">
    <source>
        <dbReference type="SAM" id="MobiDB-lite"/>
    </source>
</evidence>
<feature type="compositionally biased region" description="Basic and acidic residues" evidence="5">
    <location>
        <begin position="123"/>
        <end position="140"/>
    </location>
</feature>
<evidence type="ECO:0000313" key="8">
    <source>
        <dbReference type="EMBL" id="KAJ8721629.1"/>
    </source>
</evidence>
<evidence type="ECO:0000313" key="9">
    <source>
        <dbReference type="Proteomes" id="UP001231518"/>
    </source>
</evidence>